<evidence type="ECO:0000313" key="2">
    <source>
        <dbReference type="Proteomes" id="UP000240542"/>
    </source>
</evidence>
<gene>
    <name evidence="1" type="ORF">CLV63_120110</name>
</gene>
<dbReference type="Proteomes" id="UP000240542">
    <property type="component" value="Unassembled WGS sequence"/>
</dbReference>
<sequence length="92" mass="10346">MTENARWRILIEEHYTAHRGIDAHAASHVFADRDTAREAASVLARDYQPQHPSVPQGRTVLRKDADTYVVLVQGMTGVFHFRLTVCEEVATG</sequence>
<proteinExistence type="predicted"/>
<dbReference type="EMBL" id="PYGA01000020">
    <property type="protein sequence ID" value="PSK91383.1"/>
    <property type="molecule type" value="Genomic_DNA"/>
</dbReference>
<dbReference type="AlphaFoldDB" id="A0A2P8D2D1"/>
<protein>
    <submittedName>
        <fullName evidence="1">Uncharacterized protein</fullName>
    </submittedName>
</protein>
<keyword evidence="2" id="KW-1185">Reference proteome</keyword>
<name>A0A2P8D2D1_9ACTN</name>
<organism evidence="1 2">
    <name type="scientific">Murinocardiopsis flavida</name>
    <dbReference type="NCBI Taxonomy" id="645275"/>
    <lineage>
        <taxon>Bacteria</taxon>
        <taxon>Bacillati</taxon>
        <taxon>Actinomycetota</taxon>
        <taxon>Actinomycetes</taxon>
        <taxon>Streptosporangiales</taxon>
        <taxon>Nocardiopsidaceae</taxon>
        <taxon>Murinocardiopsis</taxon>
    </lineage>
</organism>
<comment type="caution">
    <text evidence="1">The sequence shown here is derived from an EMBL/GenBank/DDBJ whole genome shotgun (WGS) entry which is preliminary data.</text>
</comment>
<evidence type="ECO:0000313" key="1">
    <source>
        <dbReference type="EMBL" id="PSK91383.1"/>
    </source>
</evidence>
<accession>A0A2P8D2D1</accession>
<reference evidence="1 2" key="1">
    <citation type="submission" date="2018-03" db="EMBL/GenBank/DDBJ databases">
        <title>Genomic Encyclopedia of Archaeal and Bacterial Type Strains, Phase II (KMG-II): from individual species to whole genera.</title>
        <authorList>
            <person name="Goeker M."/>
        </authorList>
    </citation>
    <scope>NUCLEOTIDE SEQUENCE [LARGE SCALE GENOMIC DNA]</scope>
    <source>
        <strain evidence="1 2">DSM 45312</strain>
    </source>
</reference>
<dbReference type="OrthoDB" id="3698318at2"/>
<dbReference type="RefSeq" id="WP_106585631.1">
    <property type="nucleotide sequence ID" value="NZ_PYGA01000020.1"/>
</dbReference>